<sequence length="55" mass="6308">MAATLEAHSRPGHVQLSKPDAFHDTEQSDTRYGQEDSEWVPKRQTDEHYTSHVSL</sequence>
<protein>
    <submittedName>
        <fullName evidence="2">Uncharacterized protein</fullName>
    </submittedName>
</protein>
<name>A0ABQ1DUX4_PSECI</name>
<feature type="compositionally biased region" description="Basic and acidic residues" evidence="1">
    <location>
        <begin position="20"/>
        <end position="55"/>
    </location>
</feature>
<gene>
    <name evidence="2" type="ORF">PSCICP_47970</name>
</gene>
<feature type="region of interest" description="Disordered" evidence="1">
    <location>
        <begin position="1"/>
        <end position="55"/>
    </location>
</feature>
<dbReference type="Proteomes" id="UP000614982">
    <property type="component" value="Unassembled WGS sequence"/>
</dbReference>
<comment type="caution">
    <text evidence="2">The sequence shown here is derived from an EMBL/GenBank/DDBJ whole genome shotgun (WGS) entry which is preliminary data.</text>
</comment>
<keyword evidence="3" id="KW-1185">Reference proteome</keyword>
<dbReference type="EMBL" id="BLWA01000022">
    <property type="protein sequence ID" value="GFM94825.1"/>
    <property type="molecule type" value="Genomic_DNA"/>
</dbReference>
<evidence type="ECO:0000313" key="2">
    <source>
        <dbReference type="EMBL" id="GFM94825.1"/>
    </source>
</evidence>
<evidence type="ECO:0000313" key="3">
    <source>
        <dbReference type="Proteomes" id="UP000614982"/>
    </source>
</evidence>
<proteinExistence type="predicted"/>
<accession>A0ABQ1DUX4</accession>
<organism evidence="2 3">
    <name type="scientific">Pseudomonas cichorii</name>
    <dbReference type="NCBI Taxonomy" id="36746"/>
    <lineage>
        <taxon>Bacteria</taxon>
        <taxon>Pseudomonadati</taxon>
        <taxon>Pseudomonadota</taxon>
        <taxon>Gammaproteobacteria</taxon>
        <taxon>Pseudomonadales</taxon>
        <taxon>Pseudomonadaceae</taxon>
        <taxon>Pseudomonas</taxon>
    </lineage>
</organism>
<evidence type="ECO:0000256" key="1">
    <source>
        <dbReference type="SAM" id="MobiDB-lite"/>
    </source>
</evidence>
<reference evidence="2 3" key="1">
    <citation type="submission" date="2020-05" db="EMBL/GenBank/DDBJ databases">
        <title>Genetic diversity of Pseudomonas cichorii.</title>
        <authorList>
            <person name="Tani S."/>
            <person name="Yagi H."/>
            <person name="Hashimoto S."/>
            <person name="Iiyama K."/>
            <person name="Furuya N."/>
        </authorList>
    </citation>
    <scope>NUCLEOTIDE SEQUENCE [LARGE SCALE GENOMIC DNA]</scope>
    <source>
        <strain evidence="2 3">LMG 2162</strain>
    </source>
</reference>